<protein>
    <submittedName>
        <fullName evidence="1">Uncharacterized protein</fullName>
    </submittedName>
</protein>
<organism evidence="1 2">
    <name type="scientific">Cymbomonas tetramitiformis</name>
    <dbReference type="NCBI Taxonomy" id="36881"/>
    <lineage>
        <taxon>Eukaryota</taxon>
        <taxon>Viridiplantae</taxon>
        <taxon>Chlorophyta</taxon>
        <taxon>Pyramimonadophyceae</taxon>
        <taxon>Pyramimonadales</taxon>
        <taxon>Pyramimonadaceae</taxon>
        <taxon>Cymbomonas</taxon>
    </lineage>
</organism>
<name>A0AAE0KSL7_9CHLO</name>
<gene>
    <name evidence="1" type="ORF">CYMTET_31789</name>
</gene>
<dbReference type="EMBL" id="LGRX02018942">
    <property type="protein sequence ID" value="KAK3259203.1"/>
    <property type="molecule type" value="Genomic_DNA"/>
</dbReference>
<evidence type="ECO:0000313" key="1">
    <source>
        <dbReference type="EMBL" id="KAK3259203.1"/>
    </source>
</evidence>
<reference evidence="1 2" key="1">
    <citation type="journal article" date="2015" name="Genome Biol. Evol.">
        <title>Comparative Genomics of a Bacterivorous Green Alga Reveals Evolutionary Causalities and Consequences of Phago-Mixotrophic Mode of Nutrition.</title>
        <authorList>
            <person name="Burns J.A."/>
            <person name="Paasch A."/>
            <person name="Narechania A."/>
            <person name="Kim E."/>
        </authorList>
    </citation>
    <scope>NUCLEOTIDE SEQUENCE [LARGE SCALE GENOMIC DNA]</scope>
    <source>
        <strain evidence="1 2">PLY_AMNH</strain>
    </source>
</reference>
<proteinExistence type="predicted"/>
<feature type="non-terminal residue" evidence="1">
    <location>
        <position position="1"/>
    </location>
</feature>
<evidence type="ECO:0000313" key="2">
    <source>
        <dbReference type="Proteomes" id="UP001190700"/>
    </source>
</evidence>
<dbReference type="Proteomes" id="UP001190700">
    <property type="component" value="Unassembled WGS sequence"/>
</dbReference>
<sequence>EKHARHTAQQQHVQWLVERRALAQRGLSYGTTVRMLQEQAAVGEARLARLASQWSEWERKERSCGGGKSFMVGSAEDSSRASQLLARACRRPLAGQSTLAEKEELQYAHKLMVKFCSLMGDTIKLYELVAKH</sequence>
<dbReference type="AlphaFoldDB" id="A0AAE0KSL7"/>
<keyword evidence="2" id="KW-1185">Reference proteome</keyword>
<comment type="caution">
    <text evidence="1">The sequence shown here is derived from an EMBL/GenBank/DDBJ whole genome shotgun (WGS) entry which is preliminary data.</text>
</comment>
<accession>A0AAE0KSL7</accession>